<dbReference type="PANTHER" id="PTHR43404">
    <property type="entry name" value="LIPOPOLYSACCHARIDE CHOLINEPHOSPHOTRANSFERASE LICD"/>
    <property type="match status" value="1"/>
</dbReference>
<reference evidence="3" key="1">
    <citation type="submission" date="2015-03" db="EMBL/GenBank/DDBJ databases">
        <authorList>
            <person name="Urmite Genomes"/>
        </authorList>
    </citation>
    <scope>NUCLEOTIDE SEQUENCE [LARGE SCALE GENOMIC DNA]</scope>
    <source>
        <strain evidence="3">FF10</strain>
    </source>
</reference>
<accession>A0A0E3WEY2</accession>
<organism evidence="2 3">
    <name type="scientific">Streptococcus varani</name>
    <dbReference type="NCBI Taxonomy" id="1608583"/>
    <lineage>
        <taxon>Bacteria</taxon>
        <taxon>Bacillati</taxon>
        <taxon>Bacillota</taxon>
        <taxon>Bacilli</taxon>
        <taxon>Lactobacillales</taxon>
        <taxon>Streptococcaceae</taxon>
        <taxon>Streptococcus</taxon>
    </lineage>
</organism>
<dbReference type="OrthoDB" id="9786100at2"/>
<dbReference type="Proteomes" id="UP000198604">
    <property type="component" value="Unassembled WGS sequence"/>
</dbReference>
<dbReference type="Pfam" id="PF04991">
    <property type="entry name" value="LicD"/>
    <property type="match status" value="1"/>
</dbReference>
<dbReference type="EMBL" id="CTEN01000002">
    <property type="protein sequence ID" value="CQR24520.1"/>
    <property type="molecule type" value="Genomic_DNA"/>
</dbReference>
<dbReference type="PANTHER" id="PTHR43404:SF2">
    <property type="entry name" value="LIPOPOLYSACCHARIDE CHOLINEPHOSPHOTRANSFERASE LICD"/>
    <property type="match status" value="1"/>
</dbReference>
<protein>
    <submittedName>
        <fullName evidence="2">LPS biosynthesis protein</fullName>
    </submittedName>
</protein>
<name>A0A0E3WEY2_9STRE</name>
<dbReference type="InterPro" id="IPR007074">
    <property type="entry name" value="LicD/FKTN/FKRP_NTP_transf"/>
</dbReference>
<evidence type="ECO:0000259" key="1">
    <source>
        <dbReference type="Pfam" id="PF04991"/>
    </source>
</evidence>
<dbReference type="InterPro" id="IPR052942">
    <property type="entry name" value="LPS_cholinephosphotransferase"/>
</dbReference>
<feature type="domain" description="LicD/FKTN/FKRP nucleotidyltransferase" evidence="1">
    <location>
        <begin position="36"/>
        <end position="263"/>
    </location>
</feature>
<evidence type="ECO:0000313" key="2">
    <source>
        <dbReference type="EMBL" id="CQR24520.1"/>
    </source>
</evidence>
<dbReference type="GO" id="GO:0009100">
    <property type="term" value="P:glycoprotein metabolic process"/>
    <property type="evidence" value="ECO:0007669"/>
    <property type="project" value="UniProtKB-ARBA"/>
</dbReference>
<keyword evidence="3" id="KW-1185">Reference proteome</keyword>
<dbReference type="AlphaFoldDB" id="A0A0E3WEY2"/>
<proteinExistence type="predicted"/>
<sequence length="292" mass="33133">MLLFSGYEKGNKMGTSDLKIVQDYLLEMVIDINKMCNEENIPLFAVGGTLLGAVRYKGFIPWDDDLDFGMKRSDLPKLAKLLEESDKYDLHIPELDSQGNYVRFPKILRKNTIFKQTNDDVVFDQRLFIDIFTIENVPNNPVQKLIHGVQSELLSMIGSYVFFTTDGRFLLGGKSKPAQLIVQVIGKLFGFKSYSYWNAKAFQVFGKYAGKKTDNVTLPGGAKHYFGEILSQQVFGEGSKIDFCNIQIDAPKDIHGYLLNRYGSDYMTPPSVENQMNHGIVYFKVDGKEIIK</sequence>
<gene>
    <name evidence="2" type="primary">licD1</name>
    <name evidence="2" type="ORF">BN1356_00867</name>
</gene>
<evidence type="ECO:0000313" key="3">
    <source>
        <dbReference type="Proteomes" id="UP000198604"/>
    </source>
</evidence>
<dbReference type="STRING" id="1608583.BN1356_00867"/>